<dbReference type="InterPro" id="IPR012373">
    <property type="entry name" value="Ferrdict_sens_TM"/>
</dbReference>
<feature type="domain" description="FecR protein" evidence="2">
    <location>
        <begin position="109"/>
        <end position="195"/>
    </location>
</feature>
<name>A0A7L5BLC8_9HYPH</name>
<dbReference type="EMBL" id="CP048635">
    <property type="protein sequence ID" value="QIB39669.1"/>
    <property type="molecule type" value="Genomic_DNA"/>
</dbReference>
<dbReference type="InterPro" id="IPR006860">
    <property type="entry name" value="FecR"/>
</dbReference>
<keyword evidence="1" id="KW-0812">Transmembrane</keyword>
<dbReference type="AlphaFoldDB" id="A0A7L5BLC8"/>
<reference evidence="4 5" key="1">
    <citation type="submission" date="2020-02" db="EMBL/GenBank/DDBJ databases">
        <title>Plant-Promoting Endophytic Bacterium Rhizobium oryzihabitans sp. nov., Isolated from the Root of Rice.</title>
        <authorList>
            <person name="zhao J."/>
            <person name="Zhang G."/>
        </authorList>
    </citation>
    <scope>NUCLEOTIDE SEQUENCE [LARGE SCALE GENOMIC DNA]</scope>
    <source>
        <strain evidence="4 5">M15</strain>
    </source>
</reference>
<accession>A0A7L5BLC8</accession>
<dbReference type="PANTHER" id="PTHR30273:SF2">
    <property type="entry name" value="PROTEIN FECR"/>
    <property type="match status" value="1"/>
</dbReference>
<dbReference type="Pfam" id="PF16220">
    <property type="entry name" value="DUF4880"/>
    <property type="match status" value="1"/>
</dbReference>
<evidence type="ECO:0000256" key="1">
    <source>
        <dbReference type="SAM" id="Phobius"/>
    </source>
</evidence>
<keyword evidence="1" id="KW-1133">Transmembrane helix</keyword>
<evidence type="ECO:0000259" key="2">
    <source>
        <dbReference type="Pfam" id="PF04773"/>
    </source>
</evidence>
<feature type="transmembrane region" description="Helical" evidence="1">
    <location>
        <begin position="76"/>
        <end position="94"/>
    </location>
</feature>
<dbReference type="KEGG" id="roy:G3A56_17055"/>
<dbReference type="PIRSF" id="PIRSF018266">
    <property type="entry name" value="FecR"/>
    <property type="match status" value="1"/>
</dbReference>
<dbReference type="RefSeq" id="WP_082185929.1">
    <property type="nucleotide sequence ID" value="NZ_CP048635.1"/>
</dbReference>
<dbReference type="GO" id="GO:0016989">
    <property type="term" value="F:sigma factor antagonist activity"/>
    <property type="evidence" value="ECO:0007669"/>
    <property type="project" value="TreeGrafter"/>
</dbReference>
<keyword evidence="5" id="KW-1185">Reference proteome</keyword>
<dbReference type="Gene3D" id="2.60.120.1440">
    <property type="match status" value="1"/>
</dbReference>
<evidence type="ECO:0000313" key="4">
    <source>
        <dbReference type="EMBL" id="QIB39669.1"/>
    </source>
</evidence>
<dbReference type="InterPro" id="IPR032623">
    <property type="entry name" value="FecR_N"/>
</dbReference>
<dbReference type="Pfam" id="PF04773">
    <property type="entry name" value="FecR"/>
    <property type="match status" value="1"/>
</dbReference>
<gene>
    <name evidence="4" type="ORF">G3A56_17055</name>
</gene>
<sequence length="307" mass="32497">MLNDGSDALRRKATSFIVRLHSGAATVEDTEALSHWRNLSADHERAFIEASALWRNLGPALQAETRTRVAVTSRRSFMIGGSLVAGLAGVAVALPELGYMPSMGALLADFSTGVGEQQNVTLPDGSTAFLDGGTALSLDGERRFDLTAGAAVFTVRQASDMPFVVNAGAGYVEASGGSFSVTHNASGVTVECLSGPLTVHCLGNAQLLLGEAIAYASSGLREKSAIDLETASAWREGLLVFNNRPLEDIVASLNRHRRGKIIITRESLRSLHVSGVFQLNRPQDIIAHLEETLHLRAIGAGGILLLV</sequence>
<feature type="domain" description="FecR N-terminal" evidence="3">
    <location>
        <begin position="12"/>
        <end position="53"/>
    </location>
</feature>
<protein>
    <submittedName>
        <fullName evidence="4">DUF4880 domain-containing protein</fullName>
    </submittedName>
</protein>
<evidence type="ECO:0000313" key="5">
    <source>
        <dbReference type="Proteomes" id="UP000464865"/>
    </source>
</evidence>
<dbReference type="Proteomes" id="UP000464865">
    <property type="component" value="Chromosome M15-12"/>
</dbReference>
<dbReference type="PANTHER" id="PTHR30273">
    <property type="entry name" value="PERIPLASMIC SIGNAL SENSOR AND SIGMA FACTOR ACTIVATOR FECR-RELATED"/>
    <property type="match status" value="1"/>
</dbReference>
<dbReference type="Gene3D" id="3.55.50.30">
    <property type="match status" value="1"/>
</dbReference>
<keyword evidence="1" id="KW-0472">Membrane</keyword>
<proteinExistence type="predicted"/>
<organism evidence="4 5">
    <name type="scientific">Rhizobium oryzihabitans</name>
    <dbReference type="NCBI Taxonomy" id="2267833"/>
    <lineage>
        <taxon>Bacteria</taxon>
        <taxon>Pseudomonadati</taxon>
        <taxon>Pseudomonadota</taxon>
        <taxon>Alphaproteobacteria</taxon>
        <taxon>Hyphomicrobiales</taxon>
        <taxon>Rhizobiaceae</taxon>
        <taxon>Rhizobium/Agrobacterium group</taxon>
        <taxon>Rhizobium</taxon>
    </lineage>
</organism>
<evidence type="ECO:0000259" key="3">
    <source>
        <dbReference type="Pfam" id="PF16220"/>
    </source>
</evidence>